<dbReference type="GO" id="GO:0022857">
    <property type="term" value="F:transmembrane transporter activity"/>
    <property type="evidence" value="ECO:0007669"/>
    <property type="project" value="InterPro"/>
</dbReference>
<gene>
    <name evidence="6" type="ORF">GBK04_23295</name>
</gene>
<feature type="transmembrane region" description="Helical" evidence="4">
    <location>
        <begin position="141"/>
        <end position="163"/>
    </location>
</feature>
<dbReference type="Gene3D" id="1.20.1250.20">
    <property type="entry name" value="MFS general substrate transporter like domains"/>
    <property type="match status" value="1"/>
</dbReference>
<dbReference type="RefSeq" id="WP_152763882.1">
    <property type="nucleotide sequence ID" value="NZ_WHLY01000002.1"/>
</dbReference>
<dbReference type="PANTHER" id="PTHR23011">
    <property type="entry name" value="CYCLIC NUCLEOTIDE-BINDING DOMAIN CONTAINING PROTEIN"/>
    <property type="match status" value="1"/>
</dbReference>
<sequence length="1059" mass="118361">MESLTTKPEKNTVSLVLFFLHNFFISIGTILVYVCATVLLLQNNPDLSLPLAYFLAAGGCMLAGKVYEHYEHHLALKKLIQNLMLVIVGLVILLSAGLHVLPPLVIAVALMVGYRTIYLLTSLEFWGLSALVFDVRQSRRIFGIIGSGDLPAKAIGALLAVLIHSSYSLYILLWVASGAFLLAYLMQSLTFRYTNVPDHHAVKRRISTTTHPALIDRLFGGSWLVFYLCMGLVFVSAAAIFIEYSFFFNVKHKYHDQDDVMQYIGYLLSLAFGAATLIKLLLSSRVIDRFGLRNVLIFLPLTTIVASLGLYFASFLTTEEVVLLNMFSGLYIFFEITRKTTYDPVFLVMFQPLFLHQRLKAHTLAKGFYEPLGMAITGLITLVAYFSHLHPAAGAFLFIAGFAIIALYFLIKAYGHYLLALKNALSKRFLSENDLVFQHNAESVILKSLGSQTPSDVLFALNWLATHQPDSLGEHYDALLHHPSDAVRQQTLQILARLGTPYDPTELYALAQREEAAANRPLYGLIASRQGTLPENLVHDFIDSDDLSLVQGIVIGGWHNEHLAARARAALRALTESNDLQSQQTALAIIEAVADPSYQPFVLRCLQSGSAVLVEKAISVAAVIPSPQLAEQLYSLTADRAFDKQAVLALLKSGVPGLAWIRKINESGQPHLIHFVAQGCERYRTSQTRQILLELLDSERLRTRTAALRALTRLDTPATSAADMGGYLQQEFDHIYQMLGGMNEAWGAAFESSLTFEINESIRRIFYLMMLQYDSRMVENAMLNVEHTSKEKRANAIEILDNIIPRNEYLALHALLEENTPEQKRTVLTKTVCRQVAPRPLLSYLLEGGVTKFSEWTLVQAIRATPEKQSALLVPYADHPDALLRKTFEEKAVEIDLPYPKNTTMHTHPTTGVVSPLEKVMVLKRSQLFENTPENVLAAIVPIIVEQSCELGEVLFEKGELGTCMYVIYSGTVEIFDGKTKLAQFGANDIFGELALLDAETRSASAVIAEDTLLFRIDQDDFYDLMEERSELLKSVLSILCKRIRRQNDRLRQAERLSA</sequence>
<dbReference type="CDD" id="cd00038">
    <property type="entry name" value="CAP_ED"/>
    <property type="match status" value="1"/>
</dbReference>
<dbReference type="InterPro" id="IPR011701">
    <property type="entry name" value="MFS"/>
</dbReference>
<dbReference type="InterPro" id="IPR000595">
    <property type="entry name" value="cNMP-bd_dom"/>
</dbReference>
<dbReference type="AlphaFoldDB" id="A0A7C9FT35"/>
<dbReference type="InterPro" id="IPR036259">
    <property type="entry name" value="MFS_trans_sf"/>
</dbReference>
<dbReference type="PANTHER" id="PTHR23011:SF28">
    <property type="entry name" value="CYCLIC NUCLEOTIDE-BINDING DOMAIN CONTAINING PROTEIN"/>
    <property type="match status" value="1"/>
</dbReference>
<dbReference type="InterPro" id="IPR011989">
    <property type="entry name" value="ARM-like"/>
</dbReference>
<keyword evidence="7" id="KW-1185">Reference proteome</keyword>
<feature type="transmembrane region" description="Helical" evidence="4">
    <location>
        <begin position="169"/>
        <end position="186"/>
    </location>
</feature>
<dbReference type="SMART" id="SM00100">
    <property type="entry name" value="cNMP"/>
    <property type="match status" value="1"/>
</dbReference>
<organism evidence="6 7">
    <name type="scientific">Salmonirosea aquatica</name>
    <dbReference type="NCBI Taxonomy" id="2654236"/>
    <lineage>
        <taxon>Bacteria</taxon>
        <taxon>Pseudomonadati</taxon>
        <taxon>Bacteroidota</taxon>
        <taxon>Cytophagia</taxon>
        <taxon>Cytophagales</taxon>
        <taxon>Spirosomataceae</taxon>
        <taxon>Salmonirosea</taxon>
    </lineage>
</organism>
<feature type="transmembrane region" description="Helical" evidence="4">
    <location>
        <begin position="104"/>
        <end position="129"/>
    </location>
</feature>
<comment type="caution">
    <text evidence="6">The sequence shown here is derived from an EMBL/GenBank/DDBJ whole genome shotgun (WGS) entry which is preliminary data.</text>
</comment>
<evidence type="ECO:0000256" key="1">
    <source>
        <dbReference type="ARBA" id="ARBA00022692"/>
    </source>
</evidence>
<dbReference type="CDD" id="cd06174">
    <property type="entry name" value="MFS"/>
    <property type="match status" value="1"/>
</dbReference>
<feature type="transmembrane region" description="Helical" evidence="4">
    <location>
        <begin position="12"/>
        <end position="41"/>
    </location>
</feature>
<keyword evidence="1 4" id="KW-0812">Transmembrane</keyword>
<dbReference type="SUPFAM" id="SSF51206">
    <property type="entry name" value="cAMP-binding domain-like"/>
    <property type="match status" value="1"/>
</dbReference>
<dbReference type="Pfam" id="PF07690">
    <property type="entry name" value="MFS_1"/>
    <property type="match status" value="1"/>
</dbReference>
<feature type="domain" description="Cyclic nucleotide-binding" evidence="5">
    <location>
        <begin position="928"/>
        <end position="1043"/>
    </location>
</feature>
<evidence type="ECO:0000256" key="3">
    <source>
        <dbReference type="ARBA" id="ARBA00023136"/>
    </source>
</evidence>
<keyword evidence="3 4" id="KW-0472">Membrane</keyword>
<dbReference type="Pfam" id="PF00027">
    <property type="entry name" value="cNMP_binding"/>
    <property type="match status" value="1"/>
</dbReference>
<feature type="transmembrane region" description="Helical" evidence="4">
    <location>
        <begin position="47"/>
        <end position="67"/>
    </location>
</feature>
<dbReference type="InterPro" id="IPR016024">
    <property type="entry name" value="ARM-type_fold"/>
</dbReference>
<dbReference type="Gene3D" id="2.60.120.10">
    <property type="entry name" value="Jelly Rolls"/>
    <property type="match status" value="1"/>
</dbReference>
<feature type="transmembrane region" description="Helical" evidence="4">
    <location>
        <begin position="224"/>
        <end position="248"/>
    </location>
</feature>
<feature type="transmembrane region" description="Helical" evidence="4">
    <location>
        <begin position="260"/>
        <end position="282"/>
    </location>
</feature>
<reference evidence="6 7" key="1">
    <citation type="submission" date="2019-10" db="EMBL/GenBank/DDBJ databases">
        <title>Draft Genome Sequence of Cytophagaceae sp. SJW1-29.</title>
        <authorList>
            <person name="Choi A."/>
        </authorList>
    </citation>
    <scope>NUCLEOTIDE SEQUENCE [LARGE SCALE GENOMIC DNA]</scope>
    <source>
        <strain evidence="6 7">SJW1-29</strain>
    </source>
</reference>
<dbReference type="Proteomes" id="UP000479293">
    <property type="component" value="Unassembled WGS sequence"/>
</dbReference>
<name>A0A7C9FT35_9BACT</name>
<feature type="transmembrane region" description="Helical" evidence="4">
    <location>
        <begin position="79"/>
        <end position="98"/>
    </location>
</feature>
<evidence type="ECO:0000259" key="5">
    <source>
        <dbReference type="PROSITE" id="PS50042"/>
    </source>
</evidence>
<keyword evidence="2 4" id="KW-1133">Transmembrane helix</keyword>
<dbReference type="EMBL" id="WHLY01000002">
    <property type="protein sequence ID" value="MPR36192.1"/>
    <property type="molecule type" value="Genomic_DNA"/>
</dbReference>
<accession>A0A7C9FT35</accession>
<evidence type="ECO:0000313" key="6">
    <source>
        <dbReference type="EMBL" id="MPR36192.1"/>
    </source>
</evidence>
<dbReference type="InterPro" id="IPR014710">
    <property type="entry name" value="RmlC-like_jellyroll"/>
</dbReference>
<evidence type="ECO:0000313" key="7">
    <source>
        <dbReference type="Proteomes" id="UP000479293"/>
    </source>
</evidence>
<dbReference type="PROSITE" id="PS50042">
    <property type="entry name" value="CNMP_BINDING_3"/>
    <property type="match status" value="1"/>
</dbReference>
<dbReference type="SUPFAM" id="SSF103473">
    <property type="entry name" value="MFS general substrate transporter"/>
    <property type="match status" value="1"/>
</dbReference>
<proteinExistence type="predicted"/>
<evidence type="ECO:0000256" key="2">
    <source>
        <dbReference type="ARBA" id="ARBA00022989"/>
    </source>
</evidence>
<dbReference type="Gene3D" id="1.25.10.10">
    <property type="entry name" value="Leucine-rich Repeat Variant"/>
    <property type="match status" value="1"/>
</dbReference>
<evidence type="ECO:0000256" key="4">
    <source>
        <dbReference type="SAM" id="Phobius"/>
    </source>
</evidence>
<feature type="transmembrane region" description="Helical" evidence="4">
    <location>
        <begin position="294"/>
        <end position="316"/>
    </location>
</feature>
<dbReference type="SUPFAM" id="SSF48371">
    <property type="entry name" value="ARM repeat"/>
    <property type="match status" value="1"/>
</dbReference>
<feature type="transmembrane region" description="Helical" evidence="4">
    <location>
        <begin position="367"/>
        <end position="386"/>
    </location>
</feature>
<protein>
    <submittedName>
        <fullName evidence="6">Cyclic nucleotide-binding domain-containing protein</fullName>
    </submittedName>
</protein>
<dbReference type="InterPro" id="IPR018490">
    <property type="entry name" value="cNMP-bd_dom_sf"/>
</dbReference>
<feature type="transmembrane region" description="Helical" evidence="4">
    <location>
        <begin position="392"/>
        <end position="411"/>
    </location>
</feature>